<protein>
    <submittedName>
        <fullName evidence="2">Uncharacterized protein</fullName>
    </submittedName>
</protein>
<reference evidence="1 4" key="2">
    <citation type="journal article" date="2018" name="Int. J. Syst. Evol. Microbiol.">
        <title>Pseudooceanicola lipolyticus sp. nov., a marine alphaproteobacterium, reclassification of Oceanicola flagellatus as Pseudooceanicola flagellatus comb. nov. and emended description of the genus Pseudooceanicola.</title>
        <authorList>
            <person name="Huang M.-M."/>
            <person name="Guo L.-L."/>
            <person name="Wu Y.-H."/>
            <person name="Lai Q.-L."/>
            <person name="Shao Z.-Z."/>
            <person name="Wang C.-S."/>
            <person name="Wu M."/>
            <person name="Xu X.-W."/>
        </authorList>
    </citation>
    <scope>NUCLEOTIDE SEQUENCE [LARGE SCALE GENOMIC DNA]</scope>
    <source>
        <strain evidence="1 4">Ar-45</strain>
    </source>
</reference>
<proteinExistence type="predicted"/>
<dbReference type="EMBL" id="PGTD01000010">
    <property type="protein sequence ID" value="PJE31350.1"/>
    <property type="molecule type" value="Genomic_DNA"/>
</dbReference>
<sequence length="76" mass="8249">MALRDIIKHIEGHPGGAAGWTSFFGRRPDGVTVFLPTGEDVSHLDLLAVRNRFSPAKVELSPAAKARALRAVDRND</sequence>
<evidence type="ECO:0000313" key="2">
    <source>
        <dbReference type="EMBL" id="SNY58178.1"/>
    </source>
</evidence>
<name>A0A285JD33_9RHOB</name>
<evidence type="ECO:0000313" key="1">
    <source>
        <dbReference type="EMBL" id="PJE31350.1"/>
    </source>
</evidence>
<dbReference type="Proteomes" id="UP000231655">
    <property type="component" value="Unassembled WGS sequence"/>
</dbReference>
<dbReference type="AlphaFoldDB" id="A0A285JD33"/>
<dbReference type="Proteomes" id="UP000231702">
    <property type="component" value="Unassembled WGS sequence"/>
</dbReference>
<gene>
    <name evidence="1" type="ORF">CVM39_03845</name>
    <name evidence="2" type="ORF">SAMN06297129_3536</name>
</gene>
<organism evidence="2 3">
    <name type="scientific">Pseudooceanicola antarcticus</name>
    <dbReference type="NCBI Taxonomy" id="1247613"/>
    <lineage>
        <taxon>Bacteria</taxon>
        <taxon>Pseudomonadati</taxon>
        <taxon>Pseudomonadota</taxon>
        <taxon>Alphaproteobacteria</taxon>
        <taxon>Rhodobacterales</taxon>
        <taxon>Paracoccaceae</taxon>
        <taxon>Pseudooceanicola</taxon>
    </lineage>
</organism>
<reference evidence="2 3" key="1">
    <citation type="submission" date="2017-09" db="EMBL/GenBank/DDBJ databases">
        <authorList>
            <person name="Ehlers B."/>
            <person name="Leendertz F.H."/>
        </authorList>
    </citation>
    <scope>NUCLEOTIDE SEQUENCE [LARGE SCALE GENOMIC DNA]</scope>
    <source>
        <strain evidence="2 3">CGMCC 1.12662</strain>
    </source>
</reference>
<keyword evidence="4" id="KW-1185">Reference proteome</keyword>
<evidence type="ECO:0000313" key="3">
    <source>
        <dbReference type="Proteomes" id="UP000231655"/>
    </source>
</evidence>
<accession>A0A285JD33</accession>
<evidence type="ECO:0000313" key="4">
    <source>
        <dbReference type="Proteomes" id="UP000231702"/>
    </source>
</evidence>
<dbReference type="EMBL" id="OBEA01000007">
    <property type="protein sequence ID" value="SNY58178.1"/>
    <property type="molecule type" value="Genomic_DNA"/>
</dbReference>
<dbReference type="RefSeq" id="WP_097147219.1">
    <property type="nucleotide sequence ID" value="NZ_OBEA01000007.1"/>
</dbReference>